<evidence type="ECO:0000313" key="13">
    <source>
        <dbReference type="EMBL" id="MBY4796894.1"/>
    </source>
</evidence>
<keyword evidence="14" id="KW-1185">Reference proteome</keyword>
<dbReference type="InterPro" id="IPR050893">
    <property type="entry name" value="Sugar_PTS"/>
</dbReference>
<dbReference type="SUPFAM" id="SSF55804">
    <property type="entry name" value="Phoshotransferase/anion transport protein"/>
    <property type="match status" value="1"/>
</dbReference>
<comment type="function">
    <text evidence="1">The phosphoenolpyruvate-dependent sugar phosphotransferase system (sugar PTS), a major carbohydrate active transport system, catalyzes the phosphorylation of incoming sugar substrates concomitantly with their translocation across the cell membrane. The enzyme II CmtAB PTS system is involved in D-mannitol transport.</text>
</comment>
<proteinExistence type="predicted"/>
<evidence type="ECO:0000256" key="5">
    <source>
        <dbReference type="ARBA" id="ARBA00022597"/>
    </source>
</evidence>
<dbReference type="InterPro" id="IPR016152">
    <property type="entry name" value="PTrfase/Anion_transptr"/>
</dbReference>
<dbReference type="InterPro" id="IPR002178">
    <property type="entry name" value="PTS_EIIA_type-2_dom"/>
</dbReference>
<evidence type="ECO:0000256" key="2">
    <source>
        <dbReference type="ARBA" id="ARBA00014783"/>
    </source>
</evidence>
<reference evidence="13 14" key="1">
    <citation type="submission" date="2021-08" db="EMBL/GenBank/DDBJ databases">
        <title>Collinsella faecalis sp. nov. isolated from swine faeces.</title>
        <authorList>
            <person name="Oh B.S."/>
            <person name="Lee J.H."/>
        </authorList>
    </citation>
    <scope>NUCLEOTIDE SEQUENCE [LARGE SCALE GENOMIC DNA]</scope>
    <source>
        <strain evidence="13 14">AGMB00827</strain>
    </source>
</reference>
<evidence type="ECO:0000256" key="3">
    <source>
        <dbReference type="ARBA" id="ARBA00022448"/>
    </source>
</evidence>
<feature type="domain" description="PTS EIIA type-2" evidence="12">
    <location>
        <begin position="42"/>
        <end position="181"/>
    </location>
</feature>
<dbReference type="RefSeq" id="WP_222198617.1">
    <property type="nucleotide sequence ID" value="NZ_JAIMFO010000004.1"/>
</dbReference>
<comment type="caution">
    <text evidence="13">The sequence shown here is derived from an EMBL/GenBank/DDBJ whole genome shotgun (WGS) entry which is preliminary data.</text>
</comment>
<keyword evidence="5 13" id="KW-0762">Sugar transport</keyword>
<keyword evidence="3" id="KW-0813">Transport</keyword>
<dbReference type="CDD" id="cd00211">
    <property type="entry name" value="PTS_IIA_fru"/>
    <property type="match status" value="1"/>
</dbReference>
<dbReference type="PROSITE" id="PS00372">
    <property type="entry name" value="PTS_EIIA_TYPE_2_HIS"/>
    <property type="match status" value="1"/>
</dbReference>
<accession>A0ABS7MHS6</accession>
<protein>
    <recommendedName>
        <fullName evidence="2">Mannitol-specific phosphotransferase enzyme IIA component</fullName>
    </recommendedName>
    <alternativeName>
        <fullName evidence="10">EIIA</fullName>
    </alternativeName>
    <alternativeName>
        <fullName evidence="11">EIII</fullName>
    </alternativeName>
    <alternativeName>
        <fullName evidence="9">PTS system mannitol-specific EIIA component</fullName>
    </alternativeName>
</protein>
<evidence type="ECO:0000256" key="8">
    <source>
        <dbReference type="ARBA" id="ARBA00022777"/>
    </source>
</evidence>
<gene>
    <name evidence="13" type="ORF">K6V98_00740</name>
</gene>
<evidence type="ECO:0000256" key="10">
    <source>
        <dbReference type="ARBA" id="ARBA00030956"/>
    </source>
</evidence>
<keyword evidence="4" id="KW-0597">Phosphoprotein</keyword>
<evidence type="ECO:0000313" key="14">
    <source>
        <dbReference type="Proteomes" id="UP000700908"/>
    </source>
</evidence>
<dbReference type="Gene3D" id="3.40.930.10">
    <property type="entry name" value="Mannitol-specific EII, Chain A"/>
    <property type="match status" value="1"/>
</dbReference>
<keyword evidence="7" id="KW-0598">Phosphotransferase system</keyword>
<dbReference type="PROSITE" id="PS51094">
    <property type="entry name" value="PTS_EIIA_TYPE_2"/>
    <property type="match status" value="1"/>
</dbReference>
<keyword evidence="6" id="KW-0808">Transferase</keyword>
<dbReference type="PANTHER" id="PTHR30181">
    <property type="entry name" value="MANNITOL PERMEASE IIC COMPONENT"/>
    <property type="match status" value="1"/>
</dbReference>
<evidence type="ECO:0000256" key="7">
    <source>
        <dbReference type="ARBA" id="ARBA00022683"/>
    </source>
</evidence>
<evidence type="ECO:0000259" key="12">
    <source>
        <dbReference type="PROSITE" id="PS51094"/>
    </source>
</evidence>
<evidence type="ECO:0000256" key="11">
    <source>
        <dbReference type="ARBA" id="ARBA00030962"/>
    </source>
</evidence>
<dbReference type="EMBL" id="JAIMFO010000004">
    <property type="protein sequence ID" value="MBY4796894.1"/>
    <property type="molecule type" value="Genomic_DNA"/>
</dbReference>
<dbReference type="Proteomes" id="UP000700908">
    <property type="component" value="Unassembled WGS sequence"/>
</dbReference>
<evidence type="ECO:0000256" key="4">
    <source>
        <dbReference type="ARBA" id="ARBA00022553"/>
    </source>
</evidence>
<sequence>MDDPELDALFEALTSMSLAHGLVSGEIAAPALKEKAKQAPALAISAADVQVGLASLSREDAIRVSGELLVQKGCVDAAYIDAMGARDKLTSVYLGMGVAIPHGTAEAKDSVKKTGVVIQQYPAGIDLDGEKAYLLVGIAGKGSEHLEVLAAISEVLEDEAVLEKMKTTDDVDWIVRSLTEGQ</sequence>
<keyword evidence="8" id="KW-0418">Kinase</keyword>
<evidence type="ECO:0000256" key="9">
    <source>
        <dbReference type="ARBA" id="ARBA00029908"/>
    </source>
</evidence>
<evidence type="ECO:0000256" key="6">
    <source>
        <dbReference type="ARBA" id="ARBA00022679"/>
    </source>
</evidence>
<name>A0ABS7MHS6_9ACTN</name>
<organism evidence="13 14">
    <name type="scientific">Collinsella ureilytica</name>
    <dbReference type="NCBI Taxonomy" id="2869515"/>
    <lineage>
        <taxon>Bacteria</taxon>
        <taxon>Bacillati</taxon>
        <taxon>Actinomycetota</taxon>
        <taxon>Coriobacteriia</taxon>
        <taxon>Coriobacteriales</taxon>
        <taxon>Coriobacteriaceae</taxon>
        <taxon>Collinsella</taxon>
    </lineage>
</organism>
<dbReference type="PANTHER" id="PTHR30181:SF2">
    <property type="entry name" value="PTS SYSTEM MANNITOL-SPECIFIC EIICBA COMPONENT"/>
    <property type="match status" value="1"/>
</dbReference>
<dbReference type="Pfam" id="PF00359">
    <property type="entry name" value="PTS_EIIA_2"/>
    <property type="match status" value="1"/>
</dbReference>
<evidence type="ECO:0000256" key="1">
    <source>
        <dbReference type="ARBA" id="ARBA00002434"/>
    </source>
</evidence>